<dbReference type="Gene3D" id="3.30.420.10">
    <property type="entry name" value="Ribonuclease H-like superfamily/Ribonuclease H"/>
    <property type="match status" value="1"/>
</dbReference>
<evidence type="ECO:0000313" key="6">
    <source>
        <dbReference type="EMBL" id="KER20640.1"/>
    </source>
</evidence>
<accession>A0A074ZBP2</accession>
<keyword evidence="7" id="KW-1185">Reference proteome</keyword>
<dbReference type="AlphaFoldDB" id="A0A074ZBP2"/>
<evidence type="ECO:0000313" key="7">
    <source>
        <dbReference type="Proteomes" id="UP000054324"/>
    </source>
</evidence>
<sequence>MLAGGVMVWSRVFVGTLVQTKFWKKQVALDPQRESYDRIAQLFQTVTRPVGIVLFVIGFLLSLSAIIGFVGIYHLRMMIFVEAILVGVIALGHIILMNVYFSNREVFLTRSYDELQHLVRKYKSIESNEKDSWTLGLFMSMLNCCGYLNGDDFNAKGTQFTRRDHYLVYDYPNIRYPLPCCKRNNIGQSADSCPQVFNSSNSNIRVGCKSRLYNKTIPLLNFIILGSFGVLALEGQHVSFANWLLDNEEIVPNILWSDRANFPVDGIINKHNCVTWSHEPAHEYLTHNLHSPHSCVRMGFPSKFLLRPFFFDATTSGESYRYMMQTHVIPQLKQHEKSSTVFHDDTTPHYSNQVRTYL</sequence>
<feature type="transmembrane region" description="Helical" evidence="5">
    <location>
        <begin position="79"/>
        <end position="101"/>
    </location>
</feature>
<evidence type="ECO:0000256" key="3">
    <source>
        <dbReference type="ARBA" id="ARBA00022989"/>
    </source>
</evidence>
<feature type="transmembrane region" description="Helical" evidence="5">
    <location>
        <begin position="52"/>
        <end position="72"/>
    </location>
</feature>
<dbReference type="GO" id="GO:0016020">
    <property type="term" value="C:membrane"/>
    <property type="evidence" value="ECO:0007669"/>
    <property type="project" value="UniProtKB-SubCell"/>
</dbReference>
<evidence type="ECO:0000256" key="4">
    <source>
        <dbReference type="ARBA" id="ARBA00023136"/>
    </source>
</evidence>
<dbReference type="OrthoDB" id="6279736at2759"/>
<dbReference type="GeneID" id="20329435"/>
<comment type="subcellular location">
    <subcellularLocation>
        <location evidence="1">Membrane</location>
        <topology evidence="1">Multi-pass membrane protein</topology>
    </subcellularLocation>
</comment>
<gene>
    <name evidence="6" type="ORF">T265_15270</name>
</gene>
<dbReference type="RefSeq" id="XP_009175618.1">
    <property type="nucleotide sequence ID" value="XM_009177354.1"/>
</dbReference>
<reference evidence="6 7" key="1">
    <citation type="submission" date="2013-11" db="EMBL/GenBank/DDBJ databases">
        <title>Opisthorchis viverrini - life in the bile duct.</title>
        <authorList>
            <person name="Young N.D."/>
            <person name="Nagarajan N."/>
            <person name="Lin S.J."/>
            <person name="Korhonen P.K."/>
            <person name="Jex A.R."/>
            <person name="Hall R.S."/>
            <person name="Safavi-Hemami H."/>
            <person name="Kaewkong W."/>
            <person name="Bertrand D."/>
            <person name="Gao S."/>
            <person name="Seet Q."/>
            <person name="Wongkham S."/>
            <person name="Teh B.T."/>
            <person name="Wongkham C."/>
            <person name="Intapan P.M."/>
            <person name="Maleewong W."/>
            <person name="Yang X."/>
            <person name="Hu M."/>
            <person name="Wang Z."/>
            <person name="Hofmann A."/>
            <person name="Sternberg P.W."/>
            <person name="Tan P."/>
            <person name="Wang J."/>
            <person name="Gasser R.B."/>
        </authorList>
    </citation>
    <scope>NUCLEOTIDE SEQUENCE [LARGE SCALE GENOMIC DNA]</scope>
</reference>
<proteinExistence type="predicted"/>
<organism evidence="6 7">
    <name type="scientific">Opisthorchis viverrini</name>
    <name type="common">Southeast Asian liver fluke</name>
    <dbReference type="NCBI Taxonomy" id="6198"/>
    <lineage>
        <taxon>Eukaryota</taxon>
        <taxon>Metazoa</taxon>
        <taxon>Spiralia</taxon>
        <taxon>Lophotrochozoa</taxon>
        <taxon>Platyhelminthes</taxon>
        <taxon>Trematoda</taxon>
        <taxon>Digenea</taxon>
        <taxon>Opisthorchiida</taxon>
        <taxon>Opisthorchiata</taxon>
        <taxon>Opisthorchiidae</taxon>
        <taxon>Opisthorchis</taxon>
    </lineage>
</organism>
<dbReference type="InterPro" id="IPR018499">
    <property type="entry name" value="Tetraspanin/Peripherin"/>
</dbReference>
<dbReference type="Pfam" id="PF00335">
    <property type="entry name" value="Tetraspanin"/>
    <property type="match status" value="1"/>
</dbReference>
<dbReference type="PANTHER" id="PTHR47326:SF1">
    <property type="entry name" value="HTH PSQ-TYPE DOMAIN-CONTAINING PROTEIN"/>
    <property type="match status" value="1"/>
</dbReference>
<keyword evidence="2 5" id="KW-0812">Transmembrane</keyword>
<name>A0A074ZBP2_OPIVI</name>
<dbReference type="PANTHER" id="PTHR47326">
    <property type="entry name" value="TRANSPOSABLE ELEMENT TC3 TRANSPOSASE-LIKE PROTEIN"/>
    <property type="match status" value="1"/>
</dbReference>
<dbReference type="EMBL" id="KL597036">
    <property type="protein sequence ID" value="KER20640.1"/>
    <property type="molecule type" value="Genomic_DNA"/>
</dbReference>
<dbReference type="InterPro" id="IPR036397">
    <property type="entry name" value="RNaseH_sf"/>
</dbReference>
<evidence type="ECO:0008006" key="8">
    <source>
        <dbReference type="Google" id="ProtNLM"/>
    </source>
</evidence>
<dbReference type="GO" id="GO:0003676">
    <property type="term" value="F:nucleic acid binding"/>
    <property type="evidence" value="ECO:0007669"/>
    <property type="project" value="InterPro"/>
</dbReference>
<dbReference type="CTD" id="20329435"/>
<protein>
    <recommendedName>
        <fullName evidence="8">Tetraspanin family protein</fullName>
    </recommendedName>
</protein>
<dbReference type="Proteomes" id="UP000054324">
    <property type="component" value="Unassembled WGS sequence"/>
</dbReference>
<dbReference type="KEGG" id="ovi:T265_15270"/>
<evidence type="ECO:0000256" key="2">
    <source>
        <dbReference type="ARBA" id="ARBA00022692"/>
    </source>
</evidence>
<evidence type="ECO:0000256" key="5">
    <source>
        <dbReference type="SAM" id="Phobius"/>
    </source>
</evidence>
<keyword evidence="3 5" id="KW-1133">Transmembrane helix</keyword>
<evidence type="ECO:0000256" key="1">
    <source>
        <dbReference type="ARBA" id="ARBA00004141"/>
    </source>
</evidence>
<keyword evidence="4 5" id="KW-0472">Membrane</keyword>